<keyword evidence="4" id="KW-1185">Reference proteome</keyword>
<dbReference type="InterPro" id="IPR051342">
    <property type="entry name" value="PDZ_scaffold"/>
</dbReference>
<accession>A0A401NVL0</accession>
<dbReference type="STRING" id="75743.A0A401NVL0"/>
<dbReference type="PANTHER" id="PTHR19964">
    <property type="entry name" value="MULTIPLE PDZ DOMAIN PROTEIN"/>
    <property type="match status" value="1"/>
</dbReference>
<dbReference type="SMART" id="SM00228">
    <property type="entry name" value="PDZ"/>
    <property type="match status" value="1"/>
</dbReference>
<dbReference type="OrthoDB" id="123971at2759"/>
<feature type="domain" description="PDZ" evidence="2">
    <location>
        <begin position="48"/>
        <end position="122"/>
    </location>
</feature>
<reference evidence="3 4" key="1">
    <citation type="journal article" date="2018" name="Nat. Ecol. Evol.">
        <title>Shark genomes provide insights into elasmobranch evolution and the origin of vertebrates.</title>
        <authorList>
            <person name="Hara Y"/>
            <person name="Yamaguchi K"/>
            <person name="Onimaru K"/>
            <person name="Kadota M"/>
            <person name="Koyanagi M"/>
            <person name="Keeley SD"/>
            <person name="Tatsumi K"/>
            <person name="Tanaka K"/>
            <person name="Motone F"/>
            <person name="Kageyama Y"/>
            <person name="Nozu R"/>
            <person name="Adachi N"/>
            <person name="Nishimura O"/>
            <person name="Nakagawa R"/>
            <person name="Tanegashima C"/>
            <person name="Kiyatake I"/>
            <person name="Matsumoto R"/>
            <person name="Murakumo K"/>
            <person name="Nishida K"/>
            <person name="Terakita A"/>
            <person name="Kuratani S"/>
            <person name="Sato K"/>
            <person name="Hyodo S Kuraku.S."/>
        </authorList>
    </citation>
    <scope>NUCLEOTIDE SEQUENCE [LARGE SCALE GENOMIC DNA]</scope>
</reference>
<keyword evidence="1" id="KW-1133">Transmembrane helix</keyword>
<gene>
    <name evidence="3" type="ORF">scyTo_0014830</name>
</gene>
<dbReference type="InterPro" id="IPR001478">
    <property type="entry name" value="PDZ"/>
</dbReference>
<evidence type="ECO:0000256" key="1">
    <source>
        <dbReference type="SAM" id="Phobius"/>
    </source>
</evidence>
<dbReference type="SUPFAM" id="SSF50156">
    <property type="entry name" value="PDZ domain-like"/>
    <property type="match status" value="1"/>
</dbReference>
<dbReference type="AlphaFoldDB" id="A0A401NVL0"/>
<keyword evidence="1" id="KW-0472">Membrane</keyword>
<comment type="caution">
    <text evidence="3">The sequence shown here is derived from an EMBL/GenBank/DDBJ whole genome shotgun (WGS) entry which is preliminary data.</text>
</comment>
<proteinExistence type="predicted"/>
<evidence type="ECO:0000313" key="3">
    <source>
        <dbReference type="EMBL" id="GCB64918.1"/>
    </source>
</evidence>
<evidence type="ECO:0000313" key="4">
    <source>
        <dbReference type="Proteomes" id="UP000288216"/>
    </source>
</evidence>
<protein>
    <recommendedName>
        <fullName evidence="2">PDZ domain-containing protein</fullName>
    </recommendedName>
</protein>
<dbReference type="PANTHER" id="PTHR19964:SF97">
    <property type="entry name" value="PDZ DOMAIN-CONTAINING PROTEIN"/>
    <property type="match status" value="1"/>
</dbReference>
<dbReference type="Pfam" id="PF00595">
    <property type="entry name" value="PDZ"/>
    <property type="match status" value="1"/>
</dbReference>
<dbReference type="Proteomes" id="UP000288216">
    <property type="component" value="Unassembled WGS sequence"/>
</dbReference>
<dbReference type="Gene3D" id="2.30.42.10">
    <property type="match status" value="1"/>
</dbReference>
<dbReference type="InterPro" id="IPR036034">
    <property type="entry name" value="PDZ_sf"/>
</dbReference>
<keyword evidence="1" id="KW-0812">Transmembrane</keyword>
<dbReference type="OMA" id="GGVDKPC"/>
<name>A0A401NVL0_SCYTO</name>
<organism evidence="3 4">
    <name type="scientific">Scyliorhinus torazame</name>
    <name type="common">Cloudy catshark</name>
    <name type="synonym">Catulus torazame</name>
    <dbReference type="NCBI Taxonomy" id="75743"/>
    <lineage>
        <taxon>Eukaryota</taxon>
        <taxon>Metazoa</taxon>
        <taxon>Chordata</taxon>
        <taxon>Craniata</taxon>
        <taxon>Vertebrata</taxon>
        <taxon>Chondrichthyes</taxon>
        <taxon>Elasmobranchii</taxon>
        <taxon>Galeomorphii</taxon>
        <taxon>Galeoidea</taxon>
        <taxon>Carcharhiniformes</taxon>
        <taxon>Scyliorhinidae</taxon>
        <taxon>Scyliorhinus</taxon>
    </lineage>
</organism>
<evidence type="ECO:0000259" key="2">
    <source>
        <dbReference type="PROSITE" id="PS50106"/>
    </source>
</evidence>
<sequence length="204" mass="22363">MSASEKRRNKMCLCDSVTVTTPVGLGGTSNMVTRGRKDSPRLKTESHIIVLKRGSAGFGFNILGGVDKPCFPGNSGIYVAKIRENESAALDGRLKEGDKILEAGGVSLVNVQHEEAADVFRNVTNNELVLQIERQVGCELDDEASSTVEWRPPHLWQYSVKNPQKKQHSSRTFNKGRLPWIVLATSVVTIVIVMGAFKLTAVKK</sequence>
<feature type="transmembrane region" description="Helical" evidence="1">
    <location>
        <begin position="178"/>
        <end position="197"/>
    </location>
</feature>
<dbReference type="PROSITE" id="PS50106">
    <property type="entry name" value="PDZ"/>
    <property type="match status" value="1"/>
</dbReference>
<dbReference type="EMBL" id="BFAA01008112">
    <property type="protein sequence ID" value="GCB64918.1"/>
    <property type="molecule type" value="Genomic_DNA"/>
</dbReference>